<dbReference type="Proteomes" id="UP000485058">
    <property type="component" value="Unassembled WGS sequence"/>
</dbReference>
<reference evidence="1 2" key="1">
    <citation type="submission" date="2020-02" db="EMBL/GenBank/DDBJ databases">
        <title>Draft genome sequence of Haematococcus lacustris strain NIES-144.</title>
        <authorList>
            <person name="Morimoto D."/>
            <person name="Nakagawa S."/>
            <person name="Yoshida T."/>
            <person name="Sawayama S."/>
        </authorList>
    </citation>
    <scope>NUCLEOTIDE SEQUENCE [LARGE SCALE GENOMIC DNA]</scope>
    <source>
        <strain evidence="1 2">NIES-144</strain>
    </source>
</reference>
<comment type="caution">
    <text evidence="1">The sequence shown here is derived from an EMBL/GenBank/DDBJ whole genome shotgun (WGS) entry which is preliminary data.</text>
</comment>
<organism evidence="1 2">
    <name type="scientific">Haematococcus lacustris</name>
    <name type="common">Green alga</name>
    <name type="synonym">Haematococcus pluvialis</name>
    <dbReference type="NCBI Taxonomy" id="44745"/>
    <lineage>
        <taxon>Eukaryota</taxon>
        <taxon>Viridiplantae</taxon>
        <taxon>Chlorophyta</taxon>
        <taxon>core chlorophytes</taxon>
        <taxon>Chlorophyceae</taxon>
        <taxon>CS clade</taxon>
        <taxon>Chlamydomonadales</taxon>
        <taxon>Haematococcaceae</taxon>
        <taxon>Haematococcus</taxon>
    </lineage>
</organism>
<gene>
    <name evidence="1" type="ORF">HaLaN_14112</name>
</gene>
<accession>A0A699Z4A8</accession>
<evidence type="ECO:0000313" key="2">
    <source>
        <dbReference type="Proteomes" id="UP000485058"/>
    </source>
</evidence>
<keyword evidence="2" id="KW-1185">Reference proteome</keyword>
<dbReference type="AlphaFoldDB" id="A0A699Z4A8"/>
<name>A0A699Z4A8_HAELA</name>
<sequence>MAGKEGAGLQHLEKYKDRQLLFDRLALQDKVIAQLTRQVAVLHEQAIAITQQKLVTEQAYLHCLKVLSPAERVLNLLDKMMHGVQCEELLRNRWYTV</sequence>
<dbReference type="EMBL" id="BLLF01001152">
    <property type="protein sequence ID" value="GFH17467.1"/>
    <property type="molecule type" value="Genomic_DNA"/>
</dbReference>
<proteinExistence type="predicted"/>
<evidence type="ECO:0000313" key="1">
    <source>
        <dbReference type="EMBL" id="GFH17467.1"/>
    </source>
</evidence>
<protein>
    <submittedName>
        <fullName evidence="1">Uncharacterized protein</fullName>
    </submittedName>
</protein>